<evidence type="ECO:0000313" key="1">
    <source>
        <dbReference type="EMBL" id="KAJ4714335.1"/>
    </source>
</evidence>
<comment type="caution">
    <text evidence="1">The sequence shown here is derived from an EMBL/GenBank/DDBJ whole genome shotgun (WGS) entry which is preliminary data.</text>
</comment>
<proteinExistence type="predicted"/>
<protein>
    <submittedName>
        <fullName evidence="1">Lipid phosphate phosphatase epsilon 2, chloroplastic</fullName>
    </submittedName>
</protein>
<keyword evidence="2" id="KW-1185">Reference proteome</keyword>
<accession>A0ACC1XSW2</accession>
<dbReference type="Proteomes" id="UP001164539">
    <property type="component" value="Chromosome 7"/>
</dbReference>
<reference evidence="1 2" key="1">
    <citation type="journal article" date="2023" name="Science">
        <title>Complex scaffold remodeling in plant triterpene biosynthesis.</title>
        <authorList>
            <person name="De La Pena R."/>
            <person name="Hodgson H."/>
            <person name="Liu J.C."/>
            <person name="Stephenson M.J."/>
            <person name="Martin A.C."/>
            <person name="Owen C."/>
            <person name="Harkess A."/>
            <person name="Leebens-Mack J."/>
            <person name="Jimenez L.E."/>
            <person name="Osbourn A."/>
            <person name="Sattely E.S."/>
        </authorList>
    </citation>
    <scope>NUCLEOTIDE SEQUENCE [LARGE SCALE GENOMIC DNA]</scope>
    <source>
        <strain evidence="2">cv. JPN11</strain>
        <tissue evidence="1">Leaf</tissue>
    </source>
</reference>
<sequence>MSATANILHQPTCNHFYNRFSKLKSLKYSLFLRCSSRKSVFCCGSITRTRTMTEMIKTSAFRSGRSSSSDAEDGVGVIEQEALIDGSPKLVASGLETTLNRLSKWLLSGLFGVIIIWRHDSEALWAAMGSVLNALLSTVLKRILNQERPIPSLKSDPGMPSSHAQSIFFIVSFIILSVVEWLGMNEATLTISGVALAFGSYLSWLRVSQQLHTISQVVVGAAVGSTFSILWFLLWNAFVLEAFNSSPWVQIIIALGAAVFCLGFVLYVIRYWLKDE</sequence>
<name>A0ACC1XSW2_MELAZ</name>
<organism evidence="1 2">
    <name type="scientific">Melia azedarach</name>
    <name type="common">Chinaberry tree</name>
    <dbReference type="NCBI Taxonomy" id="155640"/>
    <lineage>
        <taxon>Eukaryota</taxon>
        <taxon>Viridiplantae</taxon>
        <taxon>Streptophyta</taxon>
        <taxon>Embryophyta</taxon>
        <taxon>Tracheophyta</taxon>
        <taxon>Spermatophyta</taxon>
        <taxon>Magnoliopsida</taxon>
        <taxon>eudicotyledons</taxon>
        <taxon>Gunneridae</taxon>
        <taxon>Pentapetalae</taxon>
        <taxon>rosids</taxon>
        <taxon>malvids</taxon>
        <taxon>Sapindales</taxon>
        <taxon>Meliaceae</taxon>
        <taxon>Melia</taxon>
    </lineage>
</organism>
<evidence type="ECO:0000313" key="2">
    <source>
        <dbReference type="Proteomes" id="UP001164539"/>
    </source>
</evidence>
<dbReference type="EMBL" id="CM051400">
    <property type="protein sequence ID" value="KAJ4714335.1"/>
    <property type="molecule type" value="Genomic_DNA"/>
</dbReference>
<gene>
    <name evidence="1" type="ORF">OWV82_012837</name>
</gene>